<accession>A0AAE1XK00</accession>
<dbReference type="InterPro" id="IPR012337">
    <property type="entry name" value="RNaseH-like_sf"/>
</dbReference>
<reference evidence="4" key="1">
    <citation type="submission" date="2020-06" db="EMBL/GenBank/DDBJ databases">
        <authorList>
            <person name="Li T."/>
            <person name="Hu X."/>
            <person name="Zhang T."/>
            <person name="Song X."/>
            <person name="Zhang H."/>
            <person name="Dai N."/>
            <person name="Sheng W."/>
            <person name="Hou X."/>
            <person name="Wei L."/>
        </authorList>
    </citation>
    <scope>NUCLEOTIDE SEQUENCE</scope>
    <source>
        <strain evidence="4">3651</strain>
        <tissue evidence="4">Leaf</tissue>
    </source>
</reference>
<keyword evidence="4" id="KW-0648">Protein biosynthesis</keyword>
<dbReference type="EMBL" id="JACGWO010000013">
    <property type="protein sequence ID" value="KAK4412784.1"/>
    <property type="molecule type" value="Genomic_DNA"/>
</dbReference>
<evidence type="ECO:0000313" key="5">
    <source>
        <dbReference type="Proteomes" id="UP001293254"/>
    </source>
</evidence>
<dbReference type="Gene3D" id="1.10.10.650">
    <property type="entry name" value="RuvA domain 2-like"/>
    <property type="match status" value="1"/>
</dbReference>
<dbReference type="Gene3D" id="3.30.420.140">
    <property type="entry name" value="YqgF/RNase H-like domain"/>
    <property type="match status" value="1"/>
</dbReference>
<dbReference type="GO" id="GO:0034728">
    <property type="term" value="P:nucleosome organization"/>
    <property type="evidence" value="ECO:0007669"/>
    <property type="project" value="TreeGrafter"/>
</dbReference>
<feature type="domain" description="Tex-like central region" evidence="3">
    <location>
        <begin position="527"/>
        <end position="641"/>
    </location>
</feature>
<dbReference type="GO" id="GO:0140673">
    <property type="term" value="P:transcription elongation-coupled chromatin remodeling"/>
    <property type="evidence" value="ECO:0007669"/>
    <property type="project" value="InterPro"/>
</dbReference>
<dbReference type="InterPro" id="IPR023319">
    <property type="entry name" value="Tex-like_HTH_dom_sf"/>
</dbReference>
<dbReference type="Gene3D" id="1.10.3500.10">
    <property type="entry name" value="Tex N-terminal region-like"/>
    <property type="match status" value="1"/>
</dbReference>
<dbReference type="GO" id="GO:0042393">
    <property type="term" value="F:histone binding"/>
    <property type="evidence" value="ECO:0007669"/>
    <property type="project" value="TreeGrafter"/>
</dbReference>
<dbReference type="InterPro" id="IPR028083">
    <property type="entry name" value="Spt6_acidic_N_dom"/>
</dbReference>
<dbReference type="GO" id="GO:0031491">
    <property type="term" value="F:nucleosome binding"/>
    <property type="evidence" value="ECO:0007669"/>
    <property type="project" value="TreeGrafter"/>
</dbReference>
<dbReference type="GO" id="GO:0008023">
    <property type="term" value="C:transcription elongation factor complex"/>
    <property type="evidence" value="ECO:0007669"/>
    <property type="project" value="TreeGrafter"/>
</dbReference>
<organism evidence="4 5">
    <name type="scientific">Sesamum alatum</name>
    <dbReference type="NCBI Taxonomy" id="300844"/>
    <lineage>
        <taxon>Eukaryota</taxon>
        <taxon>Viridiplantae</taxon>
        <taxon>Streptophyta</taxon>
        <taxon>Embryophyta</taxon>
        <taxon>Tracheophyta</taxon>
        <taxon>Spermatophyta</taxon>
        <taxon>Magnoliopsida</taxon>
        <taxon>eudicotyledons</taxon>
        <taxon>Gunneridae</taxon>
        <taxon>Pentapetalae</taxon>
        <taxon>asterids</taxon>
        <taxon>lamiids</taxon>
        <taxon>Lamiales</taxon>
        <taxon>Pedaliaceae</taxon>
        <taxon>Sesamum</taxon>
    </lineage>
</organism>
<dbReference type="Pfam" id="PF14632">
    <property type="entry name" value="SPT6_acidic"/>
    <property type="match status" value="1"/>
</dbReference>
<keyword evidence="4" id="KW-0251">Elongation factor</keyword>
<feature type="compositionally biased region" description="Acidic residues" evidence="1">
    <location>
        <begin position="8"/>
        <end position="75"/>
    </location>
</feature>
<sequence>MAGKTVISDDEDEIGAEEEERDEEPYGDQVDDRDDDEDEEEDEEGQDEYEKDGFIVDDIEEEEEEEEEDRVDSDEERQKKKKRKKRESERNYVLDEDDYELLQESNISVPRPKLESKKFKRLKKARRDADEEPSGLSDEEEFDGSGKGGRTAEEKLKRSLFGDDDGQPLEDIAEEDEQLEEEDADIGEEDEMADFIVEEEEVDEHGAPVRRKKPKKIRQRPGISSSALQEAHEIFGDVEDLLRIRKLEVRDRFTEVGERSLEDQFDPSILSEKYMTGKDDQIREIDVPERMQISEESTGHPPTDEISIKMETEWIYNQLVSGIMPLFNKSGATNEEVDDELKRHIARFLEFLSLPCNRKEEILSLLKDPNEPEADIENDPNQKPMLKWHKVLWTIQDLDQKWLLLQKRKSALQSYYNKRFEEEARRVYDETRLNLNRQLFESITKSLKAADSEREVDDVDSKFNLHFPPGEVVLDEGQFKRPKRKSHYSICSKAGLWEVASKFGYSSEQFGLQISLEKMRMDELEDAKETPEEMASNFTCAMFETPQAVLKGARHMAAVEISCEPCVRKHVRSIFMDNAVVSTSPTPEGKTAIDSFHQFAGVKWLRDKPLTRFEDAQWLLIQKAEEEKLLQVTIKLPEVVLDKLISDSNDYYLSDGVSKSAQLWNEQRKLILHDAFYNFLLPSMEKEARSLLTSRAKTWLLWEYGKLFWDKVSVSPYQRKENDIGSDEDTAPRVMACCWGPGKPATTFVMLDSAGEVLDVLHAGSLNLRGQSVNEQQRKKNDQQREDIYEIIFKMVEDNPRDVGHEMDNLNIVYGDESLPHLYENSRISVDQLPSQEGIIRRAVALGGIFRIH</sequence>
<keyword evidence="5" id="KW-1185">Reference proteome</keyword>
<dbReference type="GO" id="GO:0003746">
    <property type="term" value="F:translation elongation factor activity"/>
    <property type="evidence" value="ECO:0007669"/>
    <property type="project" value="UniProtKB-KW"/>
</dbReference>
<reference evidence="4" key="2">
    <citation type="journal article" date="2024" name="Plant">
        <title>Genomic evolution and insights into agronomic trait innovations of Sesamum species.</title>
        <authorList>
            <person name="Miao H."/>
            <person name="Wang L."/>
            <person name="Qu L."/>
            <person name="Liu H."/>
            <person name="Sun Y."/>
            <person name="Le M."/>
            <person name="Wang Q."/>
            <person name="Wei S."/>
            <person name="Zheng Y."/>
            <person name="Lin W."/>
            <person name="Duan Y."/>
            <person name="Cao H."/>
            <person name="Xiong S."/>
            <person name="Wang X."/>
            <person name="Wei L."/>
            <person name="Li C."/>
            <person name="Ma Q."/>
            <person name="Ju M."/>
            <person name="Zhao R."/>
            <person name="Li G."/>
            <person name="Mu C."/>
            <person name="Tian Q."/>
            <person name="Mei H."/>
            <person name="Zhang T."/>
            <person name="Gao T."/>
            <person name="Zhang H."/>
        </authorList>
    </citation>
    <scope>NUCLEOTIDE SEQUENCE</scope>
    <source>
        <strain evidence="4">3651</strain>
    </source>
</reference>
<dbReference type="InterPro" id="IPR037027">
    <property type="entry name" value="YqgF/RNaseH-like_dom_sf"/>
</dbReference>
<dbReference type="Pfam" id="PF22706">
    <property type="entry name" value="Tex_central_region"/>
    <property type="match status" value="1"/>
</dbReference>
<dbReference type="PANTHER" id="PTHR10145">
    <property type="entry name" value="TRANSCRIPTION ELONGATION FACTOR SPT6"/>
    <property type="match status" value="1"/>
</dbReference>
<protein>
    <submittedName>
        <fullName evidence="4">Transcription elongation factor SPT6</fullName>
    </submittedName>
</protein>
<dbReference type="Proteomes" id="UP001293254">
    <property type="component" value="Unassembled WGS sequence"/>
</dbReference>
<dbReference type="AlphaFoldDB" id="A0AAE1XK00"/>
<dbReference type="SUPFAM" id="SSF158832">
    <property type="entry name" value="Tex N-terminal region-like"/>
    <property type="match status" value="1"/>
</dbReference>
<evidence type="ECO:0000313" key="4">
    <source>
        <dbReference type="EMBL" id="KAK4412784.1"/>
    </source>
</evidence>
<dbReference type="FunFam" id="1.10.3500.10:FF:000004">
    <property type="entry name" value="Transcription elongation factor spt6"/>
    <property type="match status" value="1"/>
</dbReference>
<feature type="compositionally biased region" description="Basic and acidic residues" evidence="1">
    <location>
        <begin position="150"/>
        <end position="161"/>
    </location>
</feature>
<feature type="region of interest" description="Disordered" evidence="1">
    <location>
        <begin position="1"/>
        <end position="224"/>
    </location>
</feature>
<gene>
    <name evidence="4" type="ORF">Salat_2925600</name>
</gene>
<feature type="compositionally biased region" description="Basic residues" evidence="1">
    <location>
        <begin position="208"/>
        <end position="219"/>
    </location>
</feature>
<proteinExistence type="predicted"/>
<name>A0AAE1XK00_9LAMI</name>
<dbReference type="InterPro" id="IPR017072">
    <property type="entry name" value="TF_Spt6"/>
</dbReference>
<evidence type="ECO:0000259" key="2">
    <source>
        <dbReference type="Pfam" id="PF14632"/>
    </source>
</evidence>
<feature type="compositionally biased region" description="Acidic residues" evidence="1">
    <location>
        <begin position="162"/>
        <end position="203"/>
    </location>
</feature>
<feature type="domain" description="Spt6 acidic N-terminal" evidence="2">
    <location>
        <begin position="34"/>
        <end position="128"/>
    </location>
</feature>
<evidence type="ECO:0000256" key="1">
    <source>
        <dbReference type="SAM" id="MobiDB-lite"/>
    </source>
</evidence>
<comment type="caution">
    <text evidence="4">The sequence shown here is derived from an EMBL/GenBank/DDBJ whole genome shotgun (WGS) entry which is preliminary data.</text>
</comment>
<dbReference type="InterPro" id="IPR023323">
    <property type="entry name" value="Tex-like_dom_sf"/>
</dbReference>
<dbReference type="PANTHER" id="PTHR10145:SF6">
    <property type="entry name" value="TRANSCRIPTION ELONGATION FACTOR SPT6"/>
    <property type="match status" value="1"/>
</dbReference>
<evidence type="ECO:0000259" key="3">
    <source>
        <dbReference type="Pfam" id="PF22706"/>
    </source>
</evidence>
<dbReference type="SUPFAM" id="SSF53098">
    <property type="entry name" value="Ribonuclease H-like"/>
    <property type="match status" value="1"/>
</dbReference>
<feature type="compositionally biased region" description="Acidic residues" evidence="1">
    <location>
        <begin position="130"/>
        <end position="143"/>
    </location>
</feature>
<dbReference type="InterPro" id="IPR055179">
    <property type="entry name" value="Tex-like_central_region"/>
</dbReference>